<dbReference type="InParanoid" id="A0A0C2SZ08"/>
<evidence type="ECO:0000313" key="1">
    <source>
        <dbReference type="EMBL" id="KIL59394.1"/>
    </source>
</evidence>
<dbReference type="Proteomes" id="UP000054549">
    <property type="component" value="Unassembled WGS sequence"/>
</dbReference>
<proteinExistence type="predicted"/>
<protein>
    <submittedName>
        <fullName evidence="1">Uncharacterized protein</fullName>
    </submittedName>
</protein>
<dbReference type="EMBL" id="KN818316">
    <property type="protein sequence ID" value="KIL59394.1"/>
    <property type="molecule type" value="Genomic_DNA"/>
</dbReference>
<organism evidence="1 2">
    <name type="scientific">Amanita muscaria (strain Koide BX008)</name>
    <dbReference type="NCBI Taxonomy" id="946122"/>
    <lineage>
        <taxon>Eukaryota</taxon>
        <taxon>Fungi</taxon>
        <taxon>Dikarya</taxon>
        <taxon>Basidiomycota</taxon>
        <taxon>Agaricomycotina</taxon>
        <taxon>Agaricomycetes</taxon>
        <taxon>Agaricomycetidae</taxon>
        <taxon>Agaricales</taxon>
        <taxon>Pluteineae</taxon>
        <taxon>Amanitaceae</taxon>
        <taxon>Amanita</taxon>
    </lineage>
</organism>
<name>A0A0C2SZ08_AMAMK</name>
<gene>
    <name evidence="1" type="ORF">M378DRAFT_169320</name>
</gene>
<accession>A0A0C2SZ08</accession>
<dbReference type="HOGENOM" id="CLU_2372340_0_0_1"/>
<reference evidence="1 2" key="1">
    <citation type="submission" date="2014-04" db="EMBL/GenBank/DDBJ databases">
        <title>Evolutionary Origins and Diversification of the Mycorrhizal Mutualists.</title>
        <authorList>
            <consortium name="DOE Joint Genome Institute"/>
            <consortium name="Mycorrhizal Genomics Consortium"/>
            <person name="Kohler A."/>
            <person name="Kuo A."/>
            <person name="Nagy L.G."/>
            <person name="Floudas D."/>
            <person name="Copeland A."/>
            <person name="Barry K.W."/>
            <person name="Cichocki N."/>
            <person name="Veneault-Fourrey C."/>
            <person name="LaButti K."/>
            <person name="Lindquist E.A."/>
            <person name="Lipzen A."/>
            <person name="Lundell T."/>
            <person name="Morin E."/>
            <person name="Murat C."/>
            <person name="Riley R."/>
            <person name="Ohm R."/>
            <person name="Sun H."/>
            <person name="Tunlid A."/>
            <person name="Henrissat B."/>
            <person name="Grigoriev I.V."/>
            <person name="Hibbett D.S."/>
            <person name="Martin F."/>
        </authorList>
    </citation>
    <scope>NUCLEOTIDE SEQUENCE [LARGE SCALE GENOMIC DNA]</scope>
    <source>
        <strain evidence="1 2">Koide BX008</strain>
    </source>
</reference>
<sequence length="95" mass="10861">MFREPGQESDIHPNPMALMHVIRTPFIFSSTPVVTTDTQLPQCRRPTKIAHSYRAILIVPDNLLLNFQRPLVTCQKLDNEAAILMLWAQIPPIIE</sequence>
<dbReference type="AlphaFoldDB" id="A0A0C2SZ08"/>
<evidence type="ECO:0000313" key="2">
    <source>
        <dbReference type="Proteomes" id="UP000054549"/>
    </source>
</evidence>
<keyword evidence="2" id="KW-1185">Reference proteome</keyword>